<organism evidence="4 5">
    <name type="scientific">Nicoliella lavandulae</name>
    <dbReference type="NCBI Taxonomy" id="3082954"/>
    <lineage>
        <taxon>Bacteria</taxon>
        <taxon>Bacillati</taxon>
        <taxon>Bacillota</taxon>
        <taxon>Bacilli</taxon>
        <taxon>Lactobacillales</taxon>
        <taxon>Lactobacillaceae</taxon>
        <taxon>Nicoliella</taxon>
    </lineage>
</organism>
<keyword evidence="3" id="KW-0788">Thiol protease</keyword>
<evidence type="ECO:0000256" key="1">
    <source>
        <dbReference type="ARBA" id="ARBA00022670"/>
    </source>
</evidence>
<protein>
    <submittedName>
        <fullName evidence="4">Class A sortase</fullName>
    </submittedName>
</protein>
<evidence type="ECO:0000256" key="2">
    <source>
        <dbReference type="ARBA" id="ARBA00022801"/>
    </source>
</evidence>
<dbReference type="CDD" id="cd06165">
    <property type="entry name" value="Sortase_A"/>
    <property type="match status" value="1"/>
</dbReference>
<accession>A0ABU8SIS5</accession>
<evidence type="ECO:0000256" key="3">
    <source>
        <dbReference type="ARBA" id="ARBA00022807"/>
    </source>
</evidence>
<evidence type="ECO:0000313" key="5">
    <source>
        <dbReference type="Proteomes" id="UP001370590"/>
    </source>
</evidence>
<keyword evidence="2" id="KW-0378">Hydrolase</keyword>
<gene>
    <name evidence="4" type="ORF">R4146_01245</name>
</gene>
<dbReference type="Gene3D" id="2.40.260.10">
    <property type="entry name" value="Sortase"/>
    <property type="match status" value="1"/>
</dbReference>
<reference evidence="4 5" key="1">
    <citation type="submission" date="2023-10" db="EMBL/GenBank/DDBJ databases">
        <title>Nicoliella lavandulae sp. nov. isolated from Lavandula angustifolia flowers.</title>
        <authorList>
            <person name="Alcantara C."/>
            <person name="Zuniga M."/>
            <person name="Landete J.M."/>
            <person name="Monedero V."/>
        </authorList>
    </citation>
    <scope>NUCLEOTIDE SEQUENCE [LARGE SCALE GENOMIC DNA]</scope>
    <source>
        <strain evidence="4 5">Es01</strain>
    </source>
</reference>
<dbReference type="NCBIfam" id="TIGR01076">
    <property type="entry name" value="sortase_fam"/>
    <property type="match status" value="1"/>
</dbReference>
<name>A0ABU8SIS5_9LACO</name>
<keyword evidence="5" id="KW-1185">Reference proteome</keyword>
<dbReference type="RefSeq" id="WP_339959655.1">
    <property type="nucleotide sequence ID" value="NZ_JAWMWH010000001.1"/>
</dbReference>
<keyword evidence="1" id="KW-0645">Protease</keyword>
<proteinExistence type="predicted"/>
<dbReference type="Proteomes" id="UP001370590">
    <property type="component" value="Unassembled WGS sequence"/>
</dbReference>
<dbReference type="InterPro" id="IPR023365">
    <property type="entry name" value="Sortase_dom-sf"/>
</dbReference>
<comment type="caution">
    <text evidence="4">The sequence shown here is derived from an EMBL/GenBank/DDBJ whole genome shotgun (WGS) entry which is preliminary data.</text>
</comment>
<dbReference type="InterPro" id="IPR042007">
    <property type="entry name" value="Sortase_A"/>
</dbReference>
<dbReference type="InterPro" id="IPR005754">
    <property type="entry name" value="Sortase"/>
</dbReference>
<dbReference type="SUPFAM" id="SSF63817">
    <property type="entry name" value="Sortase"/>
    <property type="match status" value="1"/>
</dbReference>
<dbReference type="Pfam" id="PF04203">
    <property type="entry name" value="Sortase"/>
    <property type="match status" value="1"/>
</dbReference>
<evidence type="ECO:0000313" key="4">
    <source>
        <dbReference type="EMBL" id="MEJ6399815.1"/>
    </source>
</evidence>
<dbReference type="EMBL" id="JAWMWH010000001">
    <property type="protein sequence ID" value="MEJ6399815.1"/>
    <property type="molecule type" value="Genomic_DNA"/>
</dbReference>
<sequence>MKRKWQLWLAIVLFVVGIGLISLEPIKTMLVATYRPTITRQAVEHNQAQAKRADYNMNQVKAVTMNQVINARLHAKNVKLVGQMLVPSVGLHLPIGLGVDNETLMLAAGTMRADQKMGQGNYALAGHHMINKQALFSPLYVKGKVGMKVYLTDMHKVYEYQITQRKIISPYAVQVVDNTKQALITLITCNDSGSKRLLLRGKLVHTTSIKHAPAAVIKQLHQKTNNYNVLAGY</sequence>